<organism evidence="2 3">
    <name type="scientific">Mycoplasmopsis bovigenitalium</name>
    <dbReference type="NCBI Taxonomy" id="2112"/>
    <lineage>
        <taxon>Bacteria</taxon>
        <taxon>Bacillati</taxon>
        <taxon>Mycoplasmatota</taxon>
        <taxon>Mycoplasmoidales</taxon>
        <taxon>Metamycoplasmataceae</taxon>
        <taxon>Mycoplasmopsis</taxon>
    </lineage>
</organism>
<keyword evidence="1" id="KW-0472">Membrane</keyword>
<dbReference type="EMBL" id="LR214970">
    <property type="protein sequence ID" value="VEU60423.1"/>
    <property type="molecule type" value="Genomic_DNA"/>
</dbReference>
<feature type="transmembrane region" description="Helical" evidence="1">
    <location>
        <begin position="104"/>
        <end position="126"/>
    </location>
</feature>
<evidence type="ECO:0000313" key="2">
    <source>
        <dbReference type="EMBL" id="VEU60423.1"/>
    </source>
</evidence>
<name>A0A449A7Z4_9BACT</name>
<feature type="transmembrane region" description="Helical" evidence="1">
    <location>
        <begin position="42"/>
        <end position="58"/>
    </location>
</feature>
<keyword evidence="1" id="KW-0812">Transmembrane</keyword>
<feature type="transmembrane region" description="Helical" evidence="1">
    <location>
        <begin position="6"/>
        <end position="30"/>
    </location>
</feature>
<protein>
    <submittedName>
        <fullName evidence="2">Uncharacterized protein</fullName>
    </submittedName>
</protein>
<evidence type="ECO:0000256" key="1">
    <source>
        <dbReference type="SAM" id="Phobius"/>
    </source>
</evidence>
<dbReference type="AlphaFoldDB" id="A0A449A7Z4"/>
<keyword evidence="1" id="KW-1133">Transmembrane helix</keyword>
<dbReference type="Proteomes" id="UP000290942">
    <property type="component" value="Chromosome"/>
</dbReference>
<reference evidence="2 3" key="1">
    <citation type="submission" date="2019-01" db="EMBL/GenBank/DDBJ databases">
        <authorList>
            <consortium name="Pathogen Informatics"/>
        </authorList>
    </citation>
    <scope>NUCLEOTIDE SEQUENCE [LARGE SCALE GENOMIC DNA]</scope>
    <source>
        <strain evidence="2 3">NCTC10122</strain>
    </source>
</reference>
<accession>A0A449A7Z4</accession>
<dbReference type="RefSeq" id="WP_129687382.1">
    <property type="nucleotide sequence ID" value="NZ_LR214970.1"/>
</dbReference>
<sequence length="138" mass="16228">MHKNDGFFWYLFNFLSILLLIGIYVASLIFQKASINNPKYEIGISISLILALGLQIWLGWRTSWFSIITKIFVLVFIAFFALQITKTVQHYSNKILIEEKTLKWVNIGFDIALCFYWLWILIGSIIKMVLTGKEREWI</sequence>
<evidence type="ECO:0000313" key="3">
    <source>
        <dbReference type="Proteomes" id="UP000290942"/>
    </source>
</evidence>
<gene>
    <name evidence="2" type="ORF">NCTC10122_00010</name>
</gene>
<feature type="transmembrane region" description="Helical" evidence="1">
    <location>
        <begin position="64"/>
        <end position="84"/>
    </location>
</feature>
<proteinExistence type="predicted"/>